<sequence length="296" mass="31207">MTHDQLNEATLGQVIDVLEGLYPPRLAEDWDHVGLTVGDRTAPVRRICFAVDATYATITEALDWGADLLVTHHPFLFSPVHSVSTDTDRGHLVHQLIAGGCALFSAHTNADAAPGGVADALATIAGLEDTTPLVPDANDPTCGLGRIGKLEASVTLNELAQRIASALPATAQGVRVAGDLGARVQRVAVLGGSGASLLASAVNANADVYITSDYKHHDALDAREAARHRATTGATPRDTPYLIDTAHFASEWPWLTGAAHAVTQAMSAQGYSMETWVSTLNTDPWTTRVTAPNHSQ</sequence>
<dbReference type="InterPro" id="IPR002678">
    <property type="entry name" value="DUF34/NIF3"/>
</dbReference>
<feature type="binding site" evidence="5">
    <location>
        <position position="73"/>
    </location>
    <ligand>
        <name>a divalent metal cation</name>
        <dbReference type="ChEBI" id="CHEBI:60240"/>
        <label>1</label>
    </ligand>
</feature>
<dbReference type="FunFam" id="3.40.1390.30:FF:000001">
    <property type="entry name" value="GTP cyclohydrolase 1 type 2"/>
    <property type="match status" value="1"/>
</dbReference>
<feature type="binding site" evidence="5">
    <location>
        <position position="72"/>
    </location>
    <ligand>
        <name>a divalent metal cation</name>
        <dbReference type="ChEBI" id="CHEBI:60240"/>
        <label>1</label>
    </ligand>
</feature>
<comment type="subunit">
    <text evidence="2">Homohexamer.</text>
</comment>
<dbReference type="HOGENOM" id="CLU_037423_1_2_11"/>
<dbReference type="PANTHER" id="PTHR13799:SF14">
    <property type="entry name" value="GTP CYCLOHYDROLASE 1 TYPE 2 HOMOLOG"/>
    <property type="match status" value="1"/>
</dbReference>
<dbReference type="Gene3D" id="3.40.1390.30">
    <property type="entry name" value="NIF3 (NGG1p interacting factor 3)-like"/>
    <property type="match status" value="2"/>
</dbReference>
<dbReference type="OrthoDB" id="9795763at2"/>
<dbReference type="KEGG" id="jde:Jden_1498"/>
<evidence type="ECO:0000313" key="6">
    <source>
        <dbReference type="EMBL" id="ACV09147.1"/>
    </source>
</evidence>
<name>C7R4X7_JONDD</name>
<accession>C7R4X7</accession>
<keyword evidence="7" id="KW-1185">Reference proteome</keyword>
<feature type="binding site" evidence="5">
    <location>
        <position position="251"/>
    </location>
    <ligand>
        <name>a divalent metal cation</name>
        <dbReference type="ChEBI" id="CHEBI:60240"/>
        <label>1</label>
    </ligand>
</feature>
<keyword evidence="4 5" id="KW-0479">Metal-binding</keyword>
<dbReference type="GO" id="GO:0005737">
    <property type="term" value="C:cytoplasm"/>
    <property type="evidence" value="ECO:0007669"/>
    <property type="project" value="TreeGrafter"/>
</dbReference>
<dbReference type="RefSeq" id="WP_015771775.1">
    <property type="nucleotide sequence ID" value="NC_013174.1"/>
</dbReference>
<evidence type="ECO:0000313" key="7">
    <source>
        <dbReference type="Proteomes" id="UP000000628"/>
    </source>
</evidence>
<dbReference type="PANTHER" id="PTHR13799">
    <property type="entry name" value="NGG1 INTERACTING FACTOR 3"/>
    <property type="match status" value="1"/>
</dbReference>
<proteinExistence type="inferred from homology"/>
<dbReference type="SUPFAM" id="SSF102705">
    <property type="entry name" value="NIF3 (NGG1p interacting factor 3)-like"/>
    <property type="match status" value="1"/>
</dbReference>
<evidence type="ECO:0000256" key="2">
    <source>
        <dbReference type="ARBA" id="ARBA00011643"/>
    </source>
</evidence>
<evidence type="ECO:0000256" key="1">
    <source>
        <dbReference type="ARBA" id="ARBA00006964"/>
    </source>
</evidence>
<dbReference type="AlphaFoldDB" id="C7R4X7"/>
<evidence type="ECO:0000256" key="3">
    <source>
        <dbReference type="ARBA" id="ARBA00022112"/>
    </source>
</evidence>
<evidence type="ECO:0000256" key="4">
    <source>
        <dbReference type="ARBA" id="ARBA00022723"/>
    </source>
</evidence>
<dbReference type="EMBL" id="CP001706">
    <property type="protein sequence ID" value="ACV09147.1"/>
    <property type="molecule type" value="Genomic_DNA"/>
</dbReference>
<dbReference type="Pfam" id="PF01784">
    <property type="entry name" value="DUF34_NIF3"/>
    <property type="match status" value="1"/>
</dbReference>
<dbReference type="NCBIfam" id="TIGR00486">
    <property type="entry name" value="YbgI_SA1388"/>
    <property type="match status" value="1"/>
</dbReference>
<dbReference type="GO" id="GO:0046872">
    <property type="term" value="F:metal ion binding"/>
    <property type="evidence" value="ECO:0007669"/>
    <property type="project" value="UniProtKB-KW"/>
</dbReference>
<organism evidence="6 7">
    <name type="scientific">Jonesia denitrificans (strain ATCC 14870 / DSM 20603 / BCRC 15368 / CIP 55.134 / JCM 11481 / NBRC 15587 / NCTC 10816 / Prevot 55134)</name>
    <name type="common">Listeria denitrificans</name>
    <dbReference type="NCBI Taxonomy" id="471856"/>
    <lineage>
        <taxon>Bacteria</taxon>
        <taxon>Bacillati</taxon>
        <taxon>Actinomycetota</taxon>
        <taxon>Actinomycetes</taxon>
        <taxon>Micrococcales</taxon>
        <taxon>Jonesiaceae</taxon>
        <taxon>Jonesia</taxon>
    </lineage>
</organism>
<evidence type="ECO:0000256" key="5">
    <source>
        <dbReference type="PIRSR" id="PIRSR602678-1"/>
    </source>
</evidence>
<feature type="binding site" evidence="5">
    <location>
        <position position="247"/>
    </location>
    <ligand>
        <name>a divalent metal cation</name>
        <dbReference type="ChEBI" id="CHEBI:60240"/>
        <label>1</label>
    </ligand>
</feature>
<reference evidence="6 7" key="1">
    <citation type="journal article" date="2009" name="Stand. Genomic Sci.">
        <title>Complete genome sequence of Jonesia denitrificans type strain (Prevot 55134).</title>
        <authorList>
            <person name="Pukall R."/>
            <person name="Gehrich-Schroter G."/>
            <person name="Lapidus A."/>
            <person name="Nolan M."/>
            <person name="Glavina Del Rio T."/>
            <person name="Lucas S."/>
            <person name="Chen F."/>
            <person name="Tice H."/>
            <person name="Pitluck S."/>
            <person name="Cheng J.F."/>
            <person name="Copeland A."/>
            <person name="Saunders E."/>
            <person name="Brettin T."/>
            <person name="Detter J.C."/>
            <person name="Bruce D."/>
            <person name="Goodwin L."/>
            <person name="Pati A."/>
            <person name="Ivanova N."/>
            <person name="Mavromatis K."/>
            <person name="Ovchinnikova G."/>
            <person name="Chen A."/>
            <person name="Palaniappan K."/>
            <person name="Land M."/>
            <person name="Hauser L."/>
            <person name="Chang Y.J."/>
            <person name="Jeffries C.D."/>
            <person name="Chain P."/>
            <person name="Goker M."/>
            <person name="Bristow J."/>
            <person name="Eisen J.A."/>
            <person name="Markowitz V."/>
            <person name="Hugenholtz P."/>
            <person name="Kyrpides N.C."/>
            <person name="Klenk H.P."/>
            <person name="Han C."/>
        </authorList>
    </citation>
    <scope>NUCLEOTIDE SEQUENCE [LARGE SCALE GENOMIC DNA]</scope>
    <source>
        <strain evidence="7">ATCC 14870 / DSM 20603 / BCRC 15368 / CIP 55.134 / JCM 11481 / NBRC 15587 / NCTC 10816 / Prevot 55134</strain>
    </source>
</reference>
<dbReference type="STRING" id="471856.Jden_1498"/>
<dbReference type="eggNOG" id="COG0327">
    <property type="taxonomic scope" value="Bacteria"/>
</dbReference>
<feature type="binding site" evidence="5">
    <location>
        <position position="111"/>
    </location>
    <ligand>
        <name>a divalent metal cation</name>
        <dbReference type="ChEBI" id="CHEBI:60240"/>
        <label>1</label>
    </ligand>
</feature>
<dbReference type="InterPro" id="IPR036069">
    <property type="entry name" value="DUF34/NIF3_sf"/>
</dbReference>
<comment type="similarity">
    <text evidence="1">Belongs to the GTP cyclohydrolase I type 2/NIF3 family.</text>
</comment>
<gene>
    <name evidence="6" type="ordered locus">Jden_1498</name>
</gene>
<dbReference type="Proteomes" id="UP000000628">
    <property type="component" value="Chromosome"/>
</dbReference>
<protein>
    <recommendedName>
        <fullName evidence="3">GTP cyclohydrolase 1 type 2 homolog</fullName>
    </recommendedName>
</protein>